<keyword evidence="3" id="KW-1185">Reference proteome</keyword>
<dbReference type="EMBL" id="WMBE01000003">
    <property type="protein sequence ID" value="MDG0867451.1"/>
    <property type="molecule type" value="Genomic_DNA"/>
</dbReference>
<evidence type="ECO:0000313" key="2">
    <source>
        <dbReference type="EMBL" id="WFG40171.1"/>
    </source>
</evidence>
<evidence type="ECO:0000313" key="4">
    <source>
        <dbReference type="Proteomes" id="UP001321249"/>
    </source>
</evidence>
<gene>
    <name evidence="1" type="ORF">GKO46_10285</name>
    <name evidence="2" type="ORF">GKO48_11255</name>
</gene>
<dbReference type="AlphaFoldDB" id="A0AAJ5ZK25"/>
<name>A0AAJ5ZK25_9CHLR</name>
<reference evidence="3 4" key="1">
    <citation type="submission" date="2019-11" db="EMBL/GenBank/DDBJ databases">
        <authorList>
            <person name="Cho J.-C."/>
        </authorList>
    </citation>
    <scope>NUCLEOTIDE SEQUENCE [LARGE SCALE GENOMIC DNA]</scope>
    <source>
        <strain evidence="2 3">JH1073</strain>
        <strain evidence="1 4">JH702</strain>
    </source>
</reference>
<dbReference type="EMBL" id="CP046147">
    <property type="protein sequence ID" value="WFG40171.1"/>
    <property type="molecule type" value="Genomic_DNA"/>
</dbReference>
<dbReference type="InterPro" id="IPR029278">
    <property type="entry name" value="Imm26"/>
</dbReference>
<sequence length="172" mass="19125">MSDNPSYSEGDFFAVPLKTGGFGVGLAVCLGVKHDVVAHFFGPVRESVPSIDELVDLTELNSAHIEHFLDDGLRDGSWEVIGQYPEWDAYDWPIPKFGWLQRSAADSANNSPGQAFEVELDENLRAARQKKVSIEHFNSLPYEILVGSKDVEITLALALTRPGWKRKIPDIE</sequence>
<proteinExistence type="predicted"/>
<evidence type="ECO:0000313" key="1">
    <source>
        <dbReference type="EMBL" id="MDG0867451.1"/>
    </source>
</evidence>
<dbReference type="RefSeq" id="WP_342825829.1">
    <property type="nucleotide sequence ID" value="NZ_CP046146.1"/>
</dbReference>
<reference evidence="2" key="2">
    <citation type="journal article" date="2023" name="Nat. Commun.">
        <title>Cultivation of marine bacteria of the SAR202 clade.</title>
        <authorList>
            <person name="Lim Y."/>
            <person name="Seo J.H."/>
            <person name="Giovannoni S.J."/>
            <person name="Kang I."/>
            <person name="Cho J.C."/>
        </authorList>
    </citation>
    <scope>NUCLEOTIDE SEQUENCE</scope>
    <source>
        <strain evidence="2">JH1073</strain>
    </source>
</reference>
<organism evidence="2 3">
    <name type="scientific">Candidatus Lucifugimonas marina</name>
    <dbReference type="NCBI Taxonomy" id="3038979"/>
    <lineage>
        <taxon>Bacteria</taxon>
        <taxon>Bacillati</taxon>
        <taxon>Chloroflexota</taxon>
        <taxon>Dehalococcoidia</taxon>
        <taxon>SAR202 cluster</taxon>
        <taxon>Candidatus Lucifugimonadales</taxon>
        <taxon>Candidatus Lucifugimonadaceae</taxon>
        <taxon>Candidatus Lucifugimonas</taxon>
    </lineage>
</organism>
<dbReference type="Proteomes" id="UP001321249">
    <property type="component" value="Unassembled WGS sequence"/>
</dbReference>
<protein>
    <submittedName>
        <fullName evidence="2">Uncharacterized protein</fullName>
    </submittedName>
</protein>
<accession>A0AAJ5ZK25</accession>
<dbReference type="Pfam" id="PF15428">
    <property type="entry name" value="Imm26"/>
    <property type="match status" value="1"/>
</dbReference>
<dbReference type="Proteomes" id="UP001219901">
    <property type="component" value="Chromosome"/>
</dbReference>
<reference evidence="3" key="3">
    <citation type="submission" date="2023-06" db="EMBL/GenBank/DDBJ databases">
        <title>Pangenomics reveal diversification of enzyme families and niche specialization in globally abundant SAR202 bacteria.</title>
        <authorList>
            <person name="Saw J.H.W."/>
        </authorList>
    </citation>
    <scope>NUCLEOTIDE SEQUENCE [LARGE SCALE GENOMIC DNA]</scope>
    <source>
        <strain evidence="3">JH1073</strain>
    </source>
</reference>
<evidence type="ECO:0000313" key="3">
    <source>
        <dbReference type="Proteomes" id="UP001219901"/>
    </source>
</evidence>